<gene>
    <name evidence="1" type="ORF">GCM10025883_34810</name>
</gene>
<sequence length="224" mass="24311">MVGVILSVVDCTCAERISHGSGEQAPDDLIARVVVLDHLRPLITELLAPTFIVPSAQRDSCRRRTRSGQDVHMSHDLDRFVTAQADGTYDTALAELRRGRKSSHWMWFVFPQVTGLGRSPMAQRYAISGLAEARAYLAHDVLGPRLLEATRAVLDSGVSDASALMGGIDAMKLRSSMTLFEAAATDADGNPDAREADSDASAAFARVLDTLYGGERDPETLRRL</sequence>
<name>A0ABQ6IVG2_9MICO</name>
<protein>
    <recommendedName>
        <fullName evidence="3">Calpastatin</fullName>
    </recommendedName>
</protein>
<dbReference type="EMBL" id="BSUO01000001">
    <property type="protein sequence ID" value="GMA41436.1"/>
    <property type="molecule type" value="Genomic_DNA"/>
</dbReference>
<keyword evidence="2" id="KW-1185">Reference proteome</keyword>
<dbReference type="Pfam" id="PF08837">
    <property type="entry name" value="DUF1810"/>
    <property type="match status" value="1"/>
</dbReference>
<comment type="caution">
    <text evidence="1">The sequence shown here is derived from an EMBL/GenBank/DDBJ whole genome shotgun (WGS) entry which is preliminary data.</text>
</comment>
<dbReference type="Proteomes" id="UP001157126">
    <property type="component" value="Unassembled WGS sequence"/>
</dbReference>
<evidence type="ECO:0008006" key="3">
    <source>
        <dbReference type="Google" id="ProtNLM"/>
    </source>
</evidence>
<dbReference type="SUPFAM" id="SSF140736">
    <property type="entry name" value="Rv1873-like"/>
    <property type="match status" value="1"/>
</dbReference>
<evidence type="ECO:0000313" key="1">
    <source>
        <dbReference type="EMBL" id="GMA41436.1"/>
    </source>
</evidence>
<accession>A0ABQ6IVG2</accession>
<evidence type="ECO:0000313" key="2">
    <source>
        <dbReference type="Proteomes" id="UP001157126"/>
    </source>
</evidence>
<dbReference type="InterPro" id="IPR036287">
    <property type="entry name" value="Rv1873-like_sf"/>
</dbReference>
<reference evidence="2" key="1">
    <citation type="journal article" date="2019" name="Int. J. Syst. Evol. Microbiol.">
        <title>The Global Catalogue of Microorganisms (GCM) 10K type strain sequencing project: providing services to taxonomists for standard genome sequencing and annotation.</title>
        <authorList>
            <consortium name="The Broad Institute Genomics Platform"/>
            <consortium name="The Broad Institute Genome Sequencing Center for Infectious Disease"/>
            <person name="Wu L."/>
            <person name="Ma J."/>
        </authorList>
    </citation>
    <scope>NUCLEOTIDE SEQUENCE [LARGE SCALE GENOMIC DNA]</scope>
    <source>
        <strain evidence="2">NBRC 113072</strain>
    </source>
</reference>
<organism evidence="1 2">
    <name type="scientific">Mobilicoccus caccae</name>
    <dbReference type="NCBI Taxonomy" id="1859295"/>
    <lineage>
        <taxon>Bacteria</taxon>
        <taxon>Bacillati</taxon>
        <taxon>Actinomycetota</taxon>
        <taxon>Actinomycetes</taxon>
        <taxon>Micrococcales</taxon>
        <taxon>Dermatophilaceae</taxon>
        <taxon>Mobilicoccus</taxon>
    </lineage>
</organism>
<dbReference type="InterPro" id="IPR014937">
    <property type="entry name" value="DUF1810"/>
</dbReference>
<proteinExistence type="predicted"/>
<dbReference type="Gene3D" id="1.25.40.380">
    <property type="entry name" value="Protein of unknown function DUF1810"/>
    <property type="match status" value="1"/>
</dbReference>